<reference evidence="2" key="1">
    <citation type="journal article" date="2021" name="Proc. Natl. Acad. Sci. U.S.A.">
        <title>Three genomes in the algal genus Volvox reveal the fate of a haploid sex-determining region after a transition to homothallism.</title>
        <authorList>
            <person name="Yamamoto K."/>
            <person name="Hamaji T."/>
            <person name="Kawai-Toyooka H."/>
            <person name="Matsuzaki R."/>
            <person name="Takahashi F."/>
            <person name="Nishimura Y."/>
            <person name="Kawachi M."/>
            <person name="Noguchi H."/>
            <person name="Minakuchi Y."/>
            <person name="Umen J.G."/>
            <person name="Toyoda A."/>
            <person name="Nozaki H."/>
        </authorList>
    </citation>
    <scope>NUCLEOTIDE SEQUENCE</scope>
    <source>
        <strain evidence="2">NIES-3785</strain>
    </source>
</reference>
<protein>
    <submittedName>
        <fullName evidence="2">Uncharacterized protein</fullName>
    </submittedName>
</protein>
<comment type="caution">
    <text evidence="2">The sequence shown here is derived from an EMBL/GenBank/DDBJ whole genome shotgun (WGS) entry which is preliminary data.</text>
</comment>
<accession>A0A8J4GMR6</accession>
<sequence>MDSNDGILEFWENQRFWGLTWGAPLLPFDWPAWSDSQGNAVQLARPPEREGERSWFIVRTLGTDEEGWRYSTVFSKLNIPRPGGRASKRSSDYVRSRVWRKLVAETLTQPPELFRNHVSKQDQELQPLNQAPWSGGVSAAAEARDAAAGAGGGGSKLAVVLCPDPTSGVHLPALATTGAAGNAAAAAAAAAMMPAATATAGDGGGARPQPRLLPEAERILLSAVAAAGISSSRRGGAGGGALPKPSLFKLWQLFMELWNDACARHGMRRLVPLDPLGLYVAAKRHRELLARQRMAQLAAGRLVAAAPVGTEVEPDLLDEQPCGSGGQDEPEDIQLEAREQSAAALGELREA</sequence>
<gene>
    <name evidence="2" type="ORF">Vretimale_14717</name>
</gene>
<feature type="non-terminal residue" evidence="2">
    <location>
        <position position="1"/>
    </location>
</feature>
<dbReference type="EMBL" id="BNCQ01000037">
    <property type="protein sequence ID" value="GIM11198.1"/>
    <property type="molecule type" value="Genomic_DNA"/>
</dbReference>
<proteinExistence type="predicted"/>
<feature type="region of interest" description="Disordered" evidence="1">
    <location>
        <begin position="311"/>
        <end position="351"/>
    </location>
</feature>
<evidence type="ECO:0000313" key="3">
    <source>
        <dbReference type="Proteomes" id="UP000722791"/>
    </source>
</evidence>
<evidence type="ECO:0000256" key="1">
    <source>
        <dbReference type="SAM" id="MobiDB-lite"/>
    </source>
</evidence>
<dbReference type="AlphaFoldDB" id="A0A8J4GMR6"/>
<organism evidence="2 3">
    <name type="scientific">Volvox reticuliferus</name>
    <dbReference type="NCBI Taxonomy" id="1737510"/>
    <lineage>
        <taxon>Eukaryota</taxon>
        <taxon>Viridiplantae</taxon>
        <taxon>Chlorophyta</taxon>
        <taxon>core chlorophytes</taxon>
        <taxon>Chlorophyceae</taxon>
        <taxon>CS clade</taxon>
        <taxon>Chlamydomonadales</taxon>
        <taxon>Volvocaceae</taxon>
        <taxon>Volvox</taxon>
    </lineage>
</organism>
<dbReference type="Proteomes" id="UP000722791">
    <property type="component" value="Unassembled WGS sequence"/>
</dbReference>
<evidence type="ECO:0000313" key="2">
    <source>
        <dbReference type="EMBL" id="GIM11198.1"/>
    </source>
</evidence>
<name>A0A8J4GMR6_9CHLO</name>